<protein>
    <submittedName>
        <fullName evidence="1">Uncharacterized protein</fullName>
    </submittedName>
</protein>
<gene>
    <name evidence="1" type="ORF">NP603_16120</name>
</gene>
<dbReference type="RefSeq" id="WP_256611974.1">
    <property type="nucleotide sequence ID" value="NZ_JANIBM010000026.1"/>
</dbReference>
<comment type="caution">
    <text evidence="1">The sequence shown here is derived from an EMBL/GenBank/DDBJ whole genome shotgun (WGS) entry which is preliminary data.</text>
</comment>
<name>A0ABT1UK89_9GAMM</name>
<evidence type="ECO:0000313" key="2">
    <source>
        <dbReference type="Proteomes" id="UP001524569"/>
    </source>
</evidence>
<sequence length="90" mass="10513">MPLINKSELNYRYSWTAIPGDNPKVTGEPDSTRFSRNEGYEVLYLINKLAEIWDFKKLASAHKIEKMIKNELPSDIQTQKGVKDWIKANW</sequence>
<evidence type="ECO:0000313" key="1">
    <source>
        <dbReference type="EMBL" id="MCQ8182648.1"/>
    </source>
</evidence>
<proteinExistence type="predicted"/>
<dbReference type="Proteomes" id="UP001524569">
    <property type="component" value="Unassembled WGS sequence"/>
</dbReference>
<keyword evidence="2" id="KW-1185">Reference proteome</keyword>
<reference evidence="1 2" key="1">
    <citation type="submission" date="2022-07" db="EMBL/GenBank/DDBJ databases">
        <title>Methylomonas rivi sp. nov., Methylomonas rosea sp. nov., Methylomonas aureus sp. nov. and Methylomonas subterranea sp. nov., four novel methanotrophs isolated from a freshwater creek and the deep terrestrial subsurface.</title>
        <authorList>
            <person name="Abin C."/>
            <person name="Sankaranarayanan K."/>
            <person name="Garner C."/>
            <person name="Sindelar R."/>
            <person name="Kotary K."/>
            <person name="Garner R."/>
            <person name="Barclay S."/>
            <person name="Lawson P."/>
            <person name="Krumholz L."/>
        </authorList>
    </citation>
    <scope>NUCLEOTIDE SEQUENCE [LARGE SCALE GENOMIC DNA]</scope>
    <source>
        <strain evidence="1 2">SURF-1</strain>
    </source>
</reference>
<organism evidence="1 2">
    <name type="scientific">Methylomonas aurea</name>
    <dbReference type="NCBI Taxonomy" id="2952224"/>
    <lineage>
        <taxon>Bacteria</taxon>
        <taxon>Pseudomonadati</taxon>
        <taxon>Pseudomonadota</taxon>
        <taxon>Gammaproteobacteria</taxon>
        <taxon>Methylococcales</taxon>
        <taxon>Methylococcaceae</taxon>
        <taxon>Methylomonas</taxon>
    </lineage>
</organism>
<dbReference type="EMBL" id="JANIBM010000026">
    <property type="protein sequence ID" value="MCQ8182648.1"/>
    <property type="molecule type" value="Genomic_DNA"/>
</dbReference>
<accession>A0ABT1UK89</accession>